<keyword evidence="5 6" id="KW-0472">Membrane</keyword>
<dbReference type="InterPro" id="IPR037185">
    <property type="entry name" value="EmrE-like"/>
</dbReference>
<feature type="transmembrane region" description="Helical" evidence="6">
    <location>
        <begin position="7"/>
        <end position="24"/>
    </location>
</feature>
<evidence type="ECO:0000256" key="1">
    <source>
        <dbReference type="ARBA" id="ARBA00004651"/>
    </source>
</evidence>
<feature type="transmembrane region" description="Helical" evidence="6">
    <location>
        <begin position="71"/>
        <end position="91"/>
    </location>
</feature>
<protein>
    <submittedName>
        <fullName evidence="7">Uncharacterized protein</fullName>
    </submittedName>
</protein>
<accession>H1Z1X1</accession>
<feature type="transmembrane region" description="Helical" evidence="6">
    <location>
        <begin position="44"/>
        <end position="64"/>
    </location>
</feature>
<dbReference type="SUPFAM" id="SSF103481">
    <property type="entry name" value="Multidrug resistance efflux transporter EmrE"/>
    <property type="match status" value="1"/>
</dbReference>
<dbReference type="RefSeq" id="WP_004077191.1">
    <property type="nucleotide sequence ID" value="NZ_CM001436.1"/>
</dbReference>
<gene>
    <name evidence="7" type="ORF">Metlim_1329</name>
</gene>
<name>H1Z1X1_9EURY</name>
<dbReference type="Gene3D" id="1.10.3730.20">
    <property type="match status" value="1"/>
</dbReference>
<evidence type="ECO:0000256" key="2">
    <source>
        <dbReference type="ARBA" id="ARBA00022475"/>
    </source>
</evidence>
<dbReference type="InParanoid" id="H1Z1X1"/>
<keyword evidence="4 6" id="KW-1133">Transmembrane helix</keyword>
<evidence type="ECO:0000256" key="3">
    <source>
        <dbReference type="ARBA" id="ARBA00022692"/>
    </source>
</evidence>
<keyword evidence="8" id="KW-1185">Reference proteome</keyword>
<dbReference type="STRING" id="937775.Metlim_1329"/>
<proteinExistence type="predicted"/>
<keyword evidence="2" id="KW-1003">Cell membrane</keyword>
<dbReference type="AlphaFoldDB" id="H1Z1X1"/>
<sequence>MLINIDILFAVCAVLLTGISQTILKWATKHGKKINGIIGDYLNLPVLIAYVIFILVTVCSVLALRTMDLKFFYAFSSLNFVIILIFSAVFLKEKVNSRMILAVIIIILGIFVFNSDLPVLYSI</sequence>
<keyword evidence="3 6" id="KW-0812">Transmembrane</keyword>
<dbReference type="HOGENOM" id="CLU_131462_7_0_2"/>
<dbReference type="EMBL" id="CM001436">
    <property type="protein sequence ID" value="EHQ35438.1"/>
    <property type="molecule type" value="Genomic_DNA"/>
</dbReference>
<evidence type="ECO:0000313" key="8">
    <source>
        <dbReference type="Proteomes" id="UP000005741"/>
    </source>
</evidence>
<feature type="transmembrane region" description="Helical" evidence="6">
    <location>
        <begin position="97"/>
        <end position="121"/>
    </location>
</feature>
<dbReference type="PANTHER" id="PTHR30561:SF9">
    <property type="entry name" value="4-AMINO-4-DEOXY-L-ARABINOSE-PHOSPHOUNDECAPRENOL FLIPPASE SUBUNIT ARNF-RELATED"/>
    <property type="match status" value="1"/>
</dbReference>
<reference evidence="7 8" key="1">
    <citation type="submission" date="2011-10" db="EMBL/GenBank/DDBJ databases">
        <title>The Improved High-Quality Draft genome of Methanoplanus limicola DSM 2279.</title>
        <authorList>
            <consortium name="US DOE Joint Genome Institute (JGI-PGF)"/>
            <person name="Lucas S."/>
            <person name="Copeland A."/>
            <person name="Lapidus A."/>
            <person name="Glavina del Rio T."/>
            <person name="Dalin E."/>
            <person name="Tice H."/>
            <person name="Bruce D."/>
            <person name="Goodwin L."/>
            <person name="Pitluck S."/>
            <person name="Peters L."/>
            <person name="Mikhailova N."/>
            <person name="Lu M."/>
            <person name="Kyrpides N."/>
            <person name="Mavromatis K."/>
            <person name="Ivanova N."/>
            <person name="Markowitz V."/>
            <person name="Cheng J.-F."/>
            <person name="Hugenholtz P."/>
            <person name="Woyke T."/>
            <person name="Wu D."/>
            <person name="Wirth R."/>
            <person name="Brambilla E.-M."/>
            <person name="Klenk H.-P."/>
            <person name="Eisen J.A."/>
        </authorList>
    </citation>
    <scope>NUCLEOTIDE SEQUENCE [LARGE SCALE GENOMIC DNA]</scope>
    <source>
        <strain evidence="7 8">DSM 2279</strain>
    </source>
</reference>
<dbReference type="InterPro" id="IPR000390">
    <property type="entry name" value="Small_drug/metabolite_transptr"/>
</dbReference>
<dbReference type="PANTHER" id="PTHR30561">
    <property type="entry name" value="SMR FAMILY PROTON-DEPENDENT DRUG EFFLUX TRANSPORTER SUGE"/>
    <property type="match status" value="1"/>
</dbReference>
<dbReference type="Proteomes" id="UP000005741">
    <property type="component" value="Chromosome"/>
</dbReference>
<comment type="subcellular location">
    <subcellularLocation>
        <location evidence="1">Cell membrane</location>
        <topology evidence="1">Multi-pass membrane protein</topology>
    </subcellularLocation>
</comment>
<dbReference type="GO" id="GO:0005886">
    <property type="term" value="C:plasma membrane"/>
    <property type="evidence" value="ECO:0007669"/>
    <property type="project" value="UniProtKB-SubCell"/>
</dbReference>
<evidence type="ECO:0000256" key="6">
    <source>
        <dbReference type="SAM" id="Phobius"/>
    </source>
</evidence>
<evidence type="ECO:0000256" key="4">
    <source>
        <dbReference type="ARBA" id="ARBA00022989"/>
    </source>
</evidence>
<dbReference type="GO" id="GO:0022857">
    <property type="term" value="F:transmembrane transporter activity"/>
    <property type="evidence" value="ECO:0007669"/>
    <property type="project" value="InterPro"/>
</dbReference>
<organism evidence="7 8">
    <name type="scientific">Methanoplanus limicola DSM 2279</name>
    <dbReference type="NCBI Taxonomy" id="937775"/>
    <lineage>
        <taxon>Archaea</taxon>
        <taxon>Methanobacteriati</taxon>
        <taxon>Methanobacteriota</taxon>
        <taxon>Stenosarchaea group</taxon>
        <taxon>Methanomicrobia</taxon>
        <taxon>Methanomicrobiales</taxon>
        <taxon>Methanomicrobiaceae</taxon>
        <taxon>Methanoplanus</taxon>
    </lineage>
</organism>
<evidence type="ECO:0000313" key="7">
    <source>
        <dbReference type="EMBL" id="EHQ35438.1"/>
    </source>
</evidence>
<evidence type="ECO:0000256" key="5">
    <source>
        <dbReference type="ARBA" id="ARBA00023136"/>
    </source>
</evidence>